<comment type="subcellular location">
    <subcellularLocation>
        <location evidence="11">Cytoplasm</location>
    </subcellularLocation>
</comment>
<keyword evidence="11" id="KW-0460">Magnesium</keyword>
<evidence type="ECO:0000256" key="1">
    <source>
        <dbReference type="ARBA" id="ARBA00004842"/>
    </source>
</evidence>
<comment type="subunit">
    <text evidence="11">Monomer.</text>
</comment>
<evidence type="ECO:0000256" key="2">
    <source>
        <dbReference type="ARBA" id="ARBA00006997"/>
    </source>
</evidence>
<keyword evidence="8 11" id="KW-0067">ATP-binding</keyword>
<comment type="catalytic activity">
    <reaction evidence="10 11">
        <text>shikimate + ATP = 3-phosphoshikimate + ADP + H(+)</text>
        <dbReference type="Rhea" id="RHEA:13121"/>
        <dbReference type="ChEBI" id="CHEBI:15378"/>
        <dbReference type="ChEBI" id="CHEBI:30616"/>
        <dbReference type="ChEBI" id="CHEBI:36208"/>
        <dbReference type="ChEBI" id="CHEBI:145989"/>
        <dbReference type="ChEBI" id="CHEBI:456216"/>
        <dbReference type="EC" id="2.7.1.71"/>
    </reaction>
</comment>
<feature type="binding site" evidence="11">
    <location>
        <begin position="28"/>
        <end position="33"/>
    </location>
    <ligand>
        <name>ATP</name>
        <dbReference type="ChEBI" id="CHEBI:30616"/>
    </ligand>
</feature>
<feature type="binding site" evidence="11">
    <location>
        <position position="74"/>
    </location>
    <ligand>
        <name>substrate</name>
    </ligand>
</feature>
<evidence type="ECO:0000256" key="5">
    <source>
        <dbReference type="ARBA" id="ARBA00022679"/>
    </source>
</evidence>
<dbReference type="Pfam" id="PF01202">
    <property type="entry name" value="SKI"/>
    <property type="match status" value="1"/>
</dbReference>
<dbReference type="GO" id="GO:0009073">
    <property type="term" value="P:aromatic amino acid family biosynthetic process"/>
    <property type="evidence" value="ECO:0007669"/>
    <property type="project" value="UniProtKB-KW"/>
</dbReference>
<dbReference type="PRINTS" id="PR01100">
    <property type="entry name" value="SHIKIMTKNASE"/>
</dbReference>
<dbReference type="EC" id="2.7.1.71" evidence="3 11"/>
<dbReference type="InterPro" id="IPR027417">
    <property type="entry name" value="P-loop_NTPase"/>
</dbReference>
<accession>A0A516H7I4</accession>
<dbReference type="OrthoDB" id="9800332at2"/>
<dbReference type="UniPathway" id="UPA00053">
    <property type="reaction ID" value="UER00088"/>
</dbReference>
<dbReference type="EMBL" id="CP041636">
    <property type="protein sequence ID" value="QDO99709.1"/>
    <property type="molecule type" value="Genomic_DNA"/>
</dbReference>
<keyword evidence="7 11" id="KW-0418">Kinase</keyword>
<evidence type="ECO:0000256" key="10">
    <source>
        <dbReference type="ARBA" id="ARBA00048567"/>
    </source>
</evidence>
<evidence type="ECO:0000313" key="12">
    <source>
        <dbReference type="EMBL" id="QDO99709.1"/>
    </source>
</evidence>
<dbReference type="PANTHER" id="PTHR21087:SF16">
    <property type="entry name" value="SHIKIMATE KINASE 1, CHLOROPLASTIC"/>
    <property type="match status" value="1"/>
</dbReference>
<dbReference type="GO" id="GO:0008652">
    <property type="term" value="P:amino acid biosynthetic process"/>
    <property type="evidence" value="ECO:0007669"/>
    <property type="project" value="UniProtKB-KW"/>
</dbReference>
<organism evidence="12 13">
    <name type="scientific">Ferrovibrio terrae</name>
    <dbReference type="NCBI Taxonomy" id="2594003"/>
    <lineage>
        <taxon>Bacteria</taxon>
        <taxon>Pseudomonadati</taxon>
        <taxon>Pseudomonadota</taxon>
        <taxon>Alphaproteobacteria</taxon>
        <taxon>Rhodospirillales</taxon>
        <taxon>Rhodospirillaceae</taxon>
        <taxon>Ferrovibrio</taxon>
    </lineage>
</organism>
<evidence type="ECO:0000256" key="8">
    <source>
        <dbReference type="ARBA" id="ARBA00022840"/>
    </source>
</evidence>
<dbReference type="NCBIfam" id="NF010552">
    <property type="entry name" value="PRK13946.1"/>
    <property type="match status" value="1"/>
</dbReference>
<keyword evidence="13" id="KW-1185">Reference proteome</keyword>
<keyword evidence="11" id="KW-0963">Cytoplasm</keyword>
<feature type="binding site" evidence="11">
    <location>
        <position position="96"/>
    </location>
    <ligand>
        <name>substrate</name>
    </ligand>
</feature>
<comment type="pathway">
    <text evidence="1 11">Metabolic intermediate biosynthesis; chorismate biosynthesis; chorismate from D-erythrose 4-phosphate and phosphoenolpyruvate: step 5/7.</text>
</comment>
<comment type="similarity">
    <text evidence="2 11">Belongs to the shikimate kinase family.</text>
</comment>
<dbReference type="HAMAP" id="MF_00109">
    <property type="entry name" value="Shikimate_kinase"/>
    <property type="match status" value="1"/>
</dbReference>
<feature type="binding site" evidence="11">
    <location>
        <position position="134"/>
    </location>
    <ligand>
        <name>ATP</name>
        <dbReference type="ChEBI" id="CHEBI:30616"/>
    </ligand>
</feature>
<keyword evidence="5 11" id="KW-0808">Transferase</keyword>
<keyword evidence="9 11" id="KW-0057">Aromatic amino acid biosynthesis</keyword>
<keyword evidence="4 11" id="KW-0028">Amino-acid biosynthesis</keyword>
<dbReference type="InterPro" id="IPR000623">
    <property type="entry name" value="Shikimate_kinase/TSH1"/>
</dbReference>
<dbReference type="InterPro" id="IPR031322">
    <property type="entry name" value="Shikimate/glucono_kinase"/>
</dbReference>
<dbReference type="GO" id="GO:0000287">
    <property type="term" value="F:magnesium ion binding"/>
    <property type="evidence" value="ECO:0007669"/>
    <property type="project" value="UniProtKB-UniRule"/>
</dbReference>
<evidence type="ECO:0000256" key="7">
    <source>
        <dbReference type="ARBA" id="ARBA00022777"/>
    </source>
</evidence>
<evidence type="ECO:0000256" key="9">
    <source>
        <dbReference type="ARBA" id="ARBA00023141"/>
    </source>
</evidence>
<dbReference type="GO" id="GO:0009423">
    <property type="term" value="P:chorismate biosynthetic process"/>
    <property type="evidence" value="ECO:0007669"/>
    <property type="project" value="UniProtKB-UniRule"/>
</dbReference>
<name>A0A516H7I4_9PROT</name>
<dbReference type="PROSITE" id="PS01128">
    <property type="entry name" value="SHIKIMATE_KINASE"/>
    <property type="match status" value="1"/>
</dbReference>
<dbReference type="Proteomes" id="UP000317496">
    <property type="component" value="Chromosome"/>
</dbReference>
<evidence type="ECO:0000256" key="11">
    <source>
        <dbReference type="HAMAP-Rule" id="MF_00109"/>
    </source>
</evidence>
<dbReference type="Gene3D" id="3.40.50.300">
    <property type="entry name" value="P-loop containing nucleotide triphosphate hydrolases"/>
    <property type="match status" value="1"/>
</dbReference>
<reference evidence="12 13" key="1">
    <citation type="submission" date="2019-07" db="EMBL/GenBank/DDBJ databases">
        <title>Genome sequencing for Ferrovibrio sp. K5.</title>
        <authorList>
            <person name="Park S.-J."/>
        </authorList>
    </citation>
    <scope>NUCLEOTIDE SEQUENCE [LARGE SCALE GENOMIC DNA]</scope>
    <source>
        <strain evidence="12 13">K5</strain>
    </source>
</reference>
<dbReference type="InterPro" id="IPR023000">
    <property type="entry name" value="Shikimate_kinase_CS"/>
</dbReference>
<evidence type="ECO:0000256" key="6">
    <source>
        <dbReference type="ARBA" id="ARBA00022741"/>
    </source>
</evidence>
<gene>
    <name evidence="11" type="primary">aroK</name>
    <name evidence="12" type="ORF">FNB15_09285</name>
</gene>
<dbReference type="SUPFAM" id="SSF52540">
    <property type="entry name" value="P-loop containing nucleoside triphosphate hydrolases"/>
    <property type="match status" value="1"/>
</dbReference>
<protein>
    <recommendedName>
        <fullName evidence="3 11">Shikimate kinase</fullName>
        <shortName evidence="11">SK</shortName>
        <ecNumber evidence="3 11">2.7.1.71</ecNumber>
    </recommendedName>
</protein>
<comment type="cofactor">
    <cofactor evidence="11">
        <name>Mg(2+)</name>
        <dbReference type="ChEBI" id="CHEBI:18420"/>
    </cofactor>
    <text evidence="11">Binds 1 Mg(2+) ion per subunit.</text>
</comment>
<evidence type="ECO:0000313" key="13">
    <source>
        <dbReference type="Proteomes" id="UP000317496"/>
    </source>
</evidence>
<evidence type="ECO:0000256" key="4">
    <source>
        <dbReference type="ARBA" id="ARBA00022605"/>
    </source>
</evidence>
<dbReference type="GO" id="GO:0005524">
    <property type="term" value="F:ATP binding"/>
    <property type="evidence" value="ECO:0007669"/>
    <property type="project" value="UniProtKB-UniRule"/>
</dbReference>
<comment type="function">
    <text evidence="11">Catalyzes the specific phosphorylation of the 3-hydroxyl group of shikimic acid using ATP as a cosubstrate.</text>
</comment>
<dbReference type="PANTHER" id="PTHR21087">
    <property type="entry name" value="SHIKIMATE KINASE"/>
    <property type="match status" value="1"/>
</dbReference>
<keyword evidence="6 11" id="KW-0547">Nucleotide-binding</keyword>
<dbReference type="CDD" id="cd00464">
    <property type="entry name" value="SK"/>
    <property type="match status" value="1"/>
</dbReference>
<sequence length="202" mass="21831">MAAPSAAADVDGDAAAALRSLVLVGLMGAGKSSVGRRLATRLGFDFIDADTEIEKAAGATIPEIFAEHGEAAFRDGERKVIARLLDQPRIVLATGGGAFMNGETRARIRERSHSIWIKASLDVLVKRCARRSNRPLLANGDLRSTLDRLMRERYPVYAEAEFTVTSLDGPHEAVVEEILQVLPEAYRQAAHVADDGRIGPIE</sequence>
<dbReference type="GO" id="GO:0005829">
    <property type="term" value="C:cytosol"/>
    <property type="evidence" value="ECO:0007669"/>
    <property type="project" value="TreeGrafter"/>
</dbReference>
<proteinExistence type="inferred from homology"/>
<evidence type="ECO:0000256" key="3">
    <source>
        <dbReference type="ARBA" id="ARBA00012154"/>
    </source>
</evidence>
<dbReference type="KEGG" id="fer:FNB15_09285"/>
<dbReference type="AlphaFoldDB" id="A0A516H7I4"/>
<keyword evidence="11" id="KW-0479">Metal-binding</keyword>
<feature type="binding site" evidence="11">
    <location>
        <position position="32"/>
    </location>
    <ligand>
        <name>Mg(2+)</name>
        <dbReference type="ChEBI" id="CHEBI:18420"/>
    </ligand>
</feature>
<comment type="caution">
    <text evidence="11">Lacks conserved residue(s) required for the propagation of feature annotation.</text>
</comment>
<dbReference type="GO" id="GO:0004765">
    <property type="term" value="F:shikimate kinase activity"/>
    <property type="evidence" value="ECO:0007669"/>
    <property type="project" value="UniProtKB-UniRule"/>
</dbReference>
<feature type="binding site" evidence="11">
    <location>
        <position position="50"/>
    </location>
    <ligand>
        <name>substrate</name>
    </ligand>
</feature>
<feature type="binding site" evidence="11">
    <location>
        <position position="153"/>
    </location>
    <ligand>
        <name>substrate</name>
    </ligand>
</feature>